<dbReference type="PANTHER" id="PTHR47506">
    <property type="entry name" value="TRANSCRIPTIONAL REGULATORY PROTEIN"/>
    <property type="match status" value="1"/>
</dbReference>
<accession>A0ABN3Y4M1</accession>
<keyword evidence="3" id="KW-0804">Transcription</keyword>
<evidence type="ECO:0000259" key="5">
    <source>
        <dbReference type="PROSITE" id="PS50977"/>
    </source>
</evidence>
<dbReference type="PROSITE" id="PS50977">
    <property type="entry name" value="HTH_TETR_2"/>
    <property type="match status" value="1"/>
</dbReference>
<dbReference type="PANTHER" id="PTHR47506:SF10">
    <property type="entry name" value="TRANSCRIPTIONAL REGULATORY PROTEIN"/>
    <property type="match status" value="1"/>
</dbReference>
<feature type="domain" description="HTH tetR-type" evidence="5">
    <location>
        <begin position="6"/>
        <end position="66"/>
    </location>
</feature>
<dbReference type="RefSeq" id="WP_068709696.1">
    <property type="nucleotide sequence ID" value="NZ_BAAAXQ010000039.1"/>
</dbReference>
<reference evidence="6 7" key="1">
    <citation type="journal article" date="2019" name="Int. J. Syst. Evol. Microbiol.">
        <title>The Global Catalogue of Microorganisms (GCM) 10K type strain sequencing project: providing services to taxonomists for standard genome sequencing and annotation.</title>
        <authorList>
            <consortium name="The Broad Institute Genomics Platform"/>
            <consortium name="The Broad Institute Genome Sequencing Center for Infectious Disease"/>
            <person name="Wu L."/>
            <person name="Ma J."/>
        </authorList>
    </citation>
    <scope>NUCLEOTIDE SEQUENCE [LARGE SCALE GENOMIC DNA]</scope>
    <source>
        <strain evidence="6 7">JCM 8736</strain>
    </source>
</reference>
<feature type="DNA-binding region" description="H-T-H motif" evidence="4">
    <location>
        <begin position="29"/>
        <end position="48"/>
    </location>
</feature>
<dbReference type="EMBL" id="BAAAXQ010000039">
    <property type="protein sequence ID" value="GAA3017689.1"/>
    <property type="molecule type" value="Genomic_DNA"/>
</dbReference>
<dbReference type="InterPro" id="IPR001647">
    <property type="entry name" value="HTH_TetR"/>
</dbReference>
<keyword evidence="2 4" id="KW-0238">DNA-binding</keyword>
<name>A0ABN3Y4M1_9ENTE</name>
<keyword evidence="7" id="KW-1185">Reference proteome</keyword>
<dbReference type="Pfam" id="PF16925">
    <property type="entry name" value="TetR_C_13"/>
    <property type="match status" value="1"/>
</dbReference>
<dbReference type="InterPro" id="IPR011075">
    <property type="entry name" value="TetR_C"/>
</dbReference>
<evidence type="ECO:0000313" key="7">
    <source>
        <dbReference type="Proteomes" id="UP001501577"/>
    </source>
</evidence>
<dbReference type="Gene3D" id="1.10.10.60">
    <property type="entry name" value="Homeodomain-like"/>
    <property type="match status" value="1"/>
</dbReference>
<evidence type="ECO:0000313" key="6">
    <source>
        <dbReference type="EMBL" id="GAA3017689.1"/>
    </source>
</evidence>
<dbReference type="SUPFAM" id="SSF46689">
    <property type="entry name" value="Homeodomain-like"/>
    <property type="match status" value="1"/>
</dbReference>
<protein>
    <submittedName>
        <fullName evidence="6">TetR/AcrR family transcriptional regulator</fullName>
    </submittedName>
</protein>
<evidence type="ECO:0000256" key="2">
    <source>
        <dbReference type="ARBA" id="ARBA00023125"/>
    </source>
</evidence>
<dbReference type="Gene3D" id="1.10.357.10">
    <property type="entry name" value="Tetracycline Repressor, domain 2"/>
    <property type="match status" value="1"/>
</dbReference>
<gene>
    <name evidence="6" type="ORF">GCM10019998_12410</name>
</gene>
<keyword evidence="1" id="KW-0805">Transcription regulation</keyword>
<sequence>MTRTVDFNQEKILDKAMLVFWQKGYEKTSLQDLLQATGISRSSLYNTFNDKAHLFTACIAHYRKKTAFRKEILLNACNVKEGLREYFKQRIAASYSSPLGCLITNTAVEDILLSESLKPEVDALVQDQFTELEKIFFDLLEKGKQSGEIAASVDIKAQAFLFLNLNHSINVMAKAKMDRSDVEHMVENVIYNL</sequence>
<evidence type="ECO:0000256" key="4">
    <source>
        <dbReference type="PROSITE-ProRule" id="PRU00335"/>
    </source>
</evidence>
<proteinExistence type="predicted"/>
<organism evidence="6 7">
    <name type="scientific">Tetragenococcus solitarius</name>
    <dbReference type="NCBI Taxonomy" id="71453"/>
    <lineage>
        <taxon>Bacteria</taxon>
        <taxon>Bacillati</taxon>
        <taxon>Bacillota</taxon>
        <taxon>Bacilli</taxon>
        <taxon>Lactobacillales</taxon>
        <taxon>Enterococcaceae</taxon>
        <taxon>Tetragenococcus</taxon>
    </lineage>
</organism>
<dbReference type="SUPFAM" id="SSF48498">
    <property type="entry name" value="Tetracyclin repressor-like, C-terminal domain"/>
    <property type="match status" value="1"/>
</dbReference>
<dbReference type="PRINTS" id="PR00455">
    <property type="entry name" value="HTHTETR"/>
</dbReference>
<evidence type="ECO:0000256" key="1">
    <source>
        <dbReference type="ARBA" id="ARBA00023015"/>
    </source>
</evidence>
<comment type="caution">
    <text evidence="6">The sequence shown here is derived from an EMBL/GenBank/DDBJ whole genome shotgun (WGS) entry which is preliminary data.</text>
</comment>
<dbReference type="InterPro" id="IPR009057">
    <property type="entry name" value="Homeodomain-like_sf"/>
</dbReference>
<evidence type="ECO:0000256" key="3">
    <source>
        <dbReference type="ARBA" id="ARBA00023163"/>
    </source>
</evidence>
<dbReference type="Pfam" id="PF00440">
    <property type="entry name" value="TetR_N"/>
    <property type="match status" value="1"/>
</dbReference>
<dbReference type="Proteomes" id="UP001501577">
    <property type="component" value="Unassembled WGS sequence"/>
</dbReference>
<dbReference type="InterPro" id="IPR036271">
    <property type="entry name" value="Tet_transcr_reg_TetR-rel_C_sf"/>
</dbReference>